<evidence type="ECO:0000313" key="7">
    <source>
        <dbReference type="Proteomes" id="UP000250222"/>
    </source>
</evidence>
<evidence type="ECO:0000256" key="1">
    <source>
        <dbReference type="ARBA" id="ARBA00004141"/>
    </source>
</evidence>
<dbReference type="InterPro" id="IPR000537">
    <property type="entry name" value="UbiA_prenyltransferase"/>
</dbReference>
<accession>A0A2Y9ANX8</accession>
<sequence length="267" mass="26437">MPVITALARASHPAPTVVVTALAVLLAVGAGHGPGGTLLVGLAVLTGQLSIGWSNDLLDAARDRAVGRADKPLATGVLSTRAVALALGLTVAATVALSLALGVRAALAHLLLVGGGWAYNLGLKSTVVSWLPYVVAFAALPVVPWLALDPPVLPPWWMPAVGGLLGAGAHVVNVLPDLDDDAATGVRGLPHRLGARASGVLAVVVLLTGTAVAVLGPGGPVPAWAWAVLAGAGVLAVVSLGRPGRAPFHAAMAIALANVVVLLVRAA</sequence>
<feature type="transmembrane region" description="Helical" evidence="5">
    <location>
        <begin position="130"/>
        <end position="148"/>
    </location>
</feature>
<feature type="transmembrane region" description="Helical" evidence="5">
    <location>
        <begin position="248"/>
        <end position="266"/>
    </location>
</feature>
<keyword evidence="4 5" id="KW-0472">Membrane</keyword>
<comment type="subcellular location">
    <subcellularLocation>
        <location evidence="1">Membrane</location>
        <topology evidence="1">Multi-pass membrane protein</topology>
    </subcellularLocation>
</comment>
<dbReference type="Pfam" id="PF01040">
    <property type="entry name" value="UbiA"/>
    <property type="match status" value="1"/>
</dbReference>
<dbReference type="GO" id="GO:0016020">
    <property type="term" value="C:membrane"/>
    <property type="evidence" value="ECO:0007669"/>
    <property type="project" value="UniProtKB-SubCell"/>
</dbReference>
<feature type="transmembrane region" description="Helical" evidence="5">
    <location>
        <begin position="78"/>
        <end position="100"/>
    </location>
</feature>
<name>A0A2Y9ANX8_9MICO</name>
<evidence type="ECO:0000256" key="2">
    <source>
        <dbReference type="ARBA" id="ARBA00022692"/>
    </source>
</evidence>
<evidence type="ECO:0000256" key="3">
    <source>
        <dbReference type="ARBA" id="ARBA00022989"/>
    </source>
</evidence>
<evidence type="ECO:0000256" key="4">
    <source>
        <dbReference type="ARBA" id="ARBA00023136"/>
    </source>
</evidence>
<feature type="transmembrane region" description="Helical" evidence="5">
    <location>
        <begin position="154"/>
        <end position="176"/>
    </location>
</feature>
<reference evidence="6 7" key="1">
    <citation type="submission" date="2016-10" db="EMBL/GenBank/DDBJ databases">
        <authorList>
            <person name="Cai Z."/>
        </authorList>
    </citation>
    <scope>NUCLEOTIDE SEQUENCE [LARGE SCALE GENOMIC DNA]</scope>
    <source>
        <strain evidence="6 7">CGMCC 1.10826</strain>
    </source>
</reference>
<dbReference type="GO" id="GO:0016765">
    <property type="term" value="F:transferase activity, transferring alkyl or aryl (other than methyl) groups"/>
    <property type="evidence" value="ECO:0007669"/>
    <property type="project" value="InterPro"/>
</dbReference>
<feature type="transmembrane region" description="Helical" evidence="5">
    <location>
        <begin position="197"/>
        <end position="217"/>
    </location>
</feature>
<organism evidence="6 7">
    <name type="scientific">Georgenia satyanarayanai</name>
    <dbReference type="NCBI Taxonomy" id="860221"/>
    <lineage>
        <taxon>Bacteria</taxon>
        <taxon>Bacillati</taxon>
        <taxon>Actinomycetota</taxon>
        <taxon>Actinomycetes</taxon>
        <taxon>Micrococcales</taxon>
        <taxon>Bogoriellaceae</taxon>
        <taxon>Georgenia</taxon>
    </lineage>
</organism>
<dbReference type="CDD" id="cd13956">
    <property type="entry name" value="PT_UbiA"/>
    <property type="match status" value="1"/>
</dbReference>
<dbReference type="EMBL" id="UETB01000009">
    <property type="protein sequence ID" value="SSA44059.1"/>
    <property type="molecule type" value="Genomic_DNA"/>
</dbReference>
<dbReference type="InterPro" id="IPR044878">
    <property type="entry name" value="UbiA_sf"/>
</dbReference>
<feature type="transmembrane region" description="Helical" evidence="5">
    <location>
        <begin position="223"/>
        <end position="241"/>
    </location>
</feature>
<keyword evidence="7" id="KW-1185">Reference proteome</keyword>
<keyword evidence="3 5" id="KW-1133">Transmembrane helix</keyword>
<feature type="transmembrane region" description="Helical" evidence="5">
    <location>
        <begin position="12"/>
        <end position="32"/>
    </location>
</feature>
<proteinExistence type="predicted"/>
<dbReference type="Gene3D" id="1.10.357.140">
    <property type="entry name" value="UbiA prenyltransferase"/>
    <property type="match status" value="1"/>
</dbReference>
<protein>
    <submittedName>
        <fullName evidence="6">4-hydroxybenzoate polyprenyltransferase</fullName>
    </submittedName>
</protein>
<evidence type="ECO:0000256" key="5">
    <source>
        <dbReference type="SAM" id="Phobius"/>
    </source>
</evidence>
<dbReference type="RefSeq" id="WP_220035187.1">
    <property type="nucleotide sequence ID" value="NZ_QKLZ01000009.1"/>
</dbReference>
<dbReference type="AlphaFoldDB" id="A0A2Y9ANX8"/>
<evidence type="ECO:0000313" key="6">
    <source>
        <dbReference type="EMBL" id="SSA44059.1"/>
    </source>
</evidence>
<gene>
    <name evidence="6" type="ORF">SAMN05216184_109122</name>
</gene>
<dbReference type="Proteomes" id="UP000250222">
    <property type="component" value="Unassembled WGS sequence"/>
</dbReference>
<keyword evidence="2 5" id="KW-0812">Transmembrane</keyword>
<keyword evidence="6" id="KW-0808">Transferase</keyword>